<keyword evidence="3" id="KW-1185">Reference proteome</keyword>
<keyword evidence="1" id="KW-1133">Transmembrane helix</keyword>
<evidence type="ECO:0000313" key="2">
    <source>
        <dbReference type="EMBL" id="EUK17456.1"/>
    </source>
</evidence>
<name>W7E321_9PROT</name>
<keyword evidence="1" id="KW-0472">Membrane</keyword>
<feature type="transmembrane region" description="Helical" evidence="1">
    <location>
        <begin position="195"/>
        <end position="220"/>
    </location>
</feature>
<feature type="transmembrane region" description="Helical" evidence="1">
    <location>
        <begin position="162"/>
        <end position="183"/>
    </location>
</feature>
<keyword evidence="1" id="KW-0812">Transmembrane</keyword>
<feature type="transmembrane region" description="Helical" evidence="1">
    <location>
        <begin position="55"/>
        <end position="78"/>
    </location>
</feature>
<protein>
    <submittedName>
        <fullName evidence="2">Uncharacterized protein</fullName>
    </submittedName>
</protein>
<accession>W7E321</accession>
<dbReference type="EMBL" id="ATSX01000007">
    <property type="protein sequence ID" value="EUK17456.1"/>
    <property type="molecule type" value="Genomic_DNA"/>
</dbReference>
<reference evidence="2 3" key="1">
    <citation type="journal article" date="2014" name="Genome Announc.">
        <title>Draft Genome Sequence of Commensalibacter papalotli MX01, a Symbiont Identified from the Guts of Overwintering Monarch Butterflies.</title>
        <authorList>
            <person name="Servin-Garciduenas L.E."/>
            <person name="Sanchez-Quinto A."/>
            <person name="Martinez-Romero E."/>
        </authorList>
    </citation>
    <scope>NUCLEOTIDE SEQUENCE [LARGE SCALE GENOMIC DNA]</scope>
    <source>
        <strain evidence="3">MX-MONARCH01</strain>
    </source>
</reference>
<feature type="transmembrane region" description="Helical" evidence="1">
    <location>
        <begin position="21"/>
        <end position="40"/>
    </location>
</feature>
<sequence length="309" mass="35831">MEKENNSLNEIQKVKTDIIKRYNFSFIFFLGAIVLIAFELSNPNIDYIQKGLNNLILYTSFILLIISVIASLGPNYVLYGKVFIAYKHIPALISEKYKLDTYLLNKNNKIYLDTANPKVQNKIENSIESSLSHEEMKLIQFTDNCTNRFTSEIQILNRKGQVNLWIGITTTIIGASILSYTFITAPNTSQDHWTYLIHFFIRISIIIFFEFFAFFFLRLYKNIQEDIKYYQNEISNIELKTFAAMTALASNDTSLLKPIIEQLAATERNFILKKGETTIGLEREKLDKNEIIDLVRETIISTQHKSKNK</sequence>
<organism evidence="2 3">
    <name type="scientific">Commensalibacter papalotli</name>
    <name type="common">ex Servin-Garciduenas et al. 2014</name>
    <dbReference type="NCBI Taxonomy" id="1208583"/>
    <lineage>
        <taxon>Bacteria</taxon>
        <taxon>Pseudomonadati</taxon>
        <taxon>Pseudomonadota</taxon>
        <taxon>Alphaproteobacteria</taxon>
        <taxon>Acetobacterales</taxon>
        <taxon>Acetobacteraceae</taxon>
    </lineage>
</organism>
<dbReference type="eggNOG" id="ENOG50338KQ">
    <property type="taxonomic scope" value="Bacteria"/>
</dbReference>
<dbReference type="RefSeq" id="WP_034341041.1">
    <property type="nucleotide sequence ID" value="NZ_ATSX01000007.1"/>
</dbReference>
<evidence type="ECO:0000313" key="3">
    <source>
        <dbReference type="Proteomes" id="UP000019250"/>
    </source>
</evidence>
<proteinExistence type="predicted"/>
<dbReference type="AlphaFoldDB" id="W7E321"/>
<dbReference type="OrthoDB" id="799595at2"/>
<comment type="caution">
    <text evidence="2">The sequence shown here is derived from an EMBL/GenBank/DDBJ whole genome shotgun (WGS) entry which is preliminary data.</text>
</comment>
<dbReference type="Proteomes" id="UP000019250">
    <property type="component" value="Unassembled WGS sequence"/>
</dbReference>
<gene>
    <name evidence="2" type="ORF">COMX_10215</name>
</gene>
<evidence type="ECO:0000256" key="1">
    <source>
        <dbReference type="SAM" id="Phobius"/>
    </source>
</evidence>